<dbReference type="RefSeq" id="WP_385920127.1">
    <property type="nucleotide sequence ID" value="NZ_BAABFR010000039.1"/>
</dbReference>
<name>A0ABP8JQN7_9ACTN</name>
<protein>
    <recommendedName>
        <fullName evidence="3">Phosphoglycerate mutase</fullName>
    </recommendedName>
</protein>
<organism evidence="1 2">
    <name type="scientific">Tsukamurella soli</name>
    <dbReference type="NCBI Taxonomy" id="644556"/>
    <lineage>
        <taxon>Bacteria</taxon>
        <taxon>Bacillati</taxon>
        <taxon>Actinomycetota</taxon>
        <taxon>Actinomycetes</taxon>
        <taxon>Mycobacteriales</taxon>
        <taxon>Tsukamurellaceae</taxon>
        <taxon>Tsukamurella</taxon>
    </lineage>
</organism>
<dbReference type="EMBL" id="BAABFR010000039">
    <property type="protein sequence ID" value="GAA4394709.1"/>
    <property type="molecule type" value="Genomic_DNA"/>
</dbReference>
<comment type="caution">
    <text evidence="1">The sequence shown here is derived from an EMBL/GenBank/DDBJ whole genome shotgun (WGS) entry which is preliminary data.</text>
</comment>
<accession>A0ABP8JQN7</accession>
<evidence type="ECO:0008006" key="3">
    <source>
        <dbReference type="Google" id="ProtNLM"/>
    </source>
</evidence>
<dbReference type="Proteomes" id="UP001500635">
    <property type="component" value="Unassembled WGS sequence"/>
</dbReference>
<gene>
    <name evidence="1" type="ORF">GCM10023147_27070</name>
</gene>
<dbReference type="InterPro" id="IPR029033">
    <property type="entry name" value="His_PPase_superfam"/>
</dbReference>
<sequence length="218" mass="23084">MTSAAQRGGWTVSAHEPTRLILLRHGQTAASVRRLYSGHGDPPLTEIGRAQAAAAAEQLGGVPIDVAYTSPLGRARETAAAVAGPRGLHVTVEPLLIETDFGGWEGLSFPAARERDPELHARWLADPTVPAPGGESFDEVLVRVTALRDRLVADHPAQTVLAVSHVTPIKTMLRIALGGTADVLYRMHLDLASVSIVEFYPDGGASVRLVNRTAQLGG</sequence>
<reference evidence="2" key="1">
    <citation type="journal article" date="2019" name="Int. J. Syst. Evol. Microbiol.">
        <title>The Global Catalogue of Microorganisms (GCM) 10K type strain sequencing project: providing services to taxonomists for standard genome sequencing and annotation.</title>
        <authorList>
            <consortium name="The Broad Institute Genomics Platform"/>
            <consortium name="The Broad Institute Genome Sequencing Center for Infectious Disease"/>
            <person name="Wu L."/>
            <person name="Ma J."/>
        </authorList>
    </citation>
    <scope>NUCLEOTIDE SEQUENCE [LARGE SCALE GENOMIC DNA]</scope>
    <source>
        <strain evidence="2">JCM 17688</strain>
    </source>
</reference>
<dbReference type="SMART" id="SM00855">
    <property type="entry name" value="PGAM"/>
    <property type="match status" value="1"/>
</dbReference>
<proteinExistence type="predicted"/>
<evidence type="ECO:0000313" key="1">
    <source>
        <dbReference type="EMBL" id="GAA4394709.1"/>
    </source>
</evidence>
<evidence type="ECO:0000313" key="2">
    <source>
        <dbReference type="Proteomes" id="UP001500635"/>
    </source>
</evidence>
<dbReference type="InterPro" id="IPR013078">
    <property type="entry name" value="His_Pase_superF_clade-1"/>
</dbReference>
<dbReference type="PANTHER" id="PTHR48100">
    <property type="entry name" value="BROAD-SPECIFICITY PHOSPHATASE YOR283W-RELATED"/>
    <property type="match status" value="1"/>
</dbReference>
<dbReference type="PANTHER" id="PTHR48100:SF62">
    <property type="entry name" value="GLUCOSYL-3-PHOSPHOGLYCERATE PHOSPHATASE"/>
    <property type="match status" value="1"/>
</dbReference>
<dbReference type="Gene3D" id="3.40.50.1240">
    <property type="entry name" value="Phosphoglycerate mutase-like"/>
    <property type="match status" value="1"/>
</dbReference>
<dbReference type="InterPro" id="IPR050275">
    <property type="entry name" value="PGM_Phosphatase"/>
</dbReference>
<dbReference type="CDD" id="cd07067">
    <property type="entry name" value="HP_PGM_like"/>
    <property type="match status" value="1"/>
</dbReference>
<dbReference type="Pfam" id="PF00300">
    <property type="entry name" value="His_Phos_1"/>
    <property type="match status" value="1"/>
</dbReference>
<keyword evidence="2" id="KW-1185">Reference proteome</keyword>
<dbReference type="SUPFAM" id="SSF53254">
    <property type="entry name" value="Phosphoglycerate mutase-like"/>
    <property type="match status" value="1"/>
</dbReference>